<dbReference type="RefSeq" id="XP_040690676.1">
    <property type="nucleotide sequence ID" value="XM_040834924.1"/>
</dbReference>
<dbReference type="Proteomes" id="UP000184383">
    <property type="component" value="Unassembled WGS sequence"/>
</dbReference>
<dbReference type="InterPro" id="IPR013154">
    <property type="entry name" value="ADH-like_N"/>
</dbReference>
<evidence type="ECO:0000256" key="2">
    <source>
        <dbReference type="ARBA" id="ARBA00023002"/>
    </source>
</evidence>
<evidence type="ECO:0000256" key="1">
    <source>
        <dbReference type="ARBA" id="ARBA00008072"/>
    </source>
</evidence>
<gene>
    <name evidence="4" type="ORF">ASPWEDRAFT_38640</name>
</gene>
<keyword evidence="5" id="KW-1185">Reference proteome</keyword>
<evidence type="ECO:0000313" key="5">
    <source>
        <dbReference type="Proteomes" id="UP000184383"/>
    </source>
</evidence>
<dbReference type="Gene3D" id="3.90.180.10">
    <property type="entry name" value="Medium-chain alcohol dehydrogenases, catalytic domain"/>
    <property type="match status" value="1"/>
</dbReference>
<protein>
    <recommendedName>
        <fullName evidence="3">Enoyl reductase (ER) domain-containing protein</fullName>
    </recommendedName>
</protein>
<evidence type="ECO:0000313" key="4">
    <source>
        <dbReference type="EMBL" id="OJJ37000.1"/>
    </source>
</evidence>
<feature type="domain" description="Enoyl reductase (ER)" evidence="3">
    <location>
        <begin position="10"/>
        <end position="354"/>
    </location>
</feature>
<dbReference type="InterPro" id="IPR036291">
    <property type="entry name" value="NAD(P)-bd_dom_sf"/>
</dbReference>
<dbReference type="STRING" id="1073089.A0A1L9RPW7"/>
<reference evidence="5" key="1">
    <citation type="journal article" date="2017" name="Genome Biol.">
        <title>Comparative genomics reveals high biological diversity and specific adaptations in the industrially and medically important fungal genus Aspergillus.</title>
        <authorList>
            <person name="de Vries R.P."/>
            <person name="Riley R."/>
            <person name="Wiebenga A."/>
            <person name="Aguilar-Osorio G."/>
            <person name="Amillis S."/>
            <person name="Uchima C.A."/>
            <person name="Anderluh G."/>
            <person name="Asadollahi M."/>
            <person name="Askin M."/>
            <person name="Barry K."/>
            <person name="Battaglia E."/>
            <person name="Bayram O."/>
            <person name="Benocci T."/>
            <person name="Braus-Stromeyer S.A."/>
            <person name="Caldana C."/>
            <person name="Canovas D."/>
            <person name="Cerqueira G.C."/>
            <person name="Chen F."/>
            <person name="Chen W."/>
            <person name="Choi C."/>
            <person name="Clum A."/>
            <person name="Dos Santos R.A."/>
            <person name="Damasio A.R."/>
            <person name="Diallinas G."/>
            <person name="Emri T."/>
            <person name="Fekete E."/>
            <person name="Flipphi M."/>
            <person name="Freyberg S."/>
            <person name="Gallo A."/>
            <person name="Gournas C."/>
            <person name="Habgood R."/>
            <person name="Hainaut M."/>
            <person name="Harispe M.L."/>
            <person name="Henrissat B."/>
            <person name="Hilden K.S."/>
            <person name="Hope R."/>
            <person name="Hossain A."/>
            <person name="Karabika E."/>
            <person name="Karaffa L."/>
            <person name="Karanyi Z."/>
            <person name="Krasevec N."/>
            <person name="Kuo A."/>
            <person name="Kusch H."/>
            <person name="LaButti K."/>
            <person name="Lagendijk E.L."/>
            <person name="Lapidus A."/>
            <person name="Levasseur A."/>
            <person name="Lindquist E."/>
            <person name="Lipzen A."/>
            <person name="Logrieco A.F."/>
            <person name="MacCabe A."/>
            <person name="Maekelae M.R."/>
            <person name="Malavazi I."/>
            <person name="Melin P."/>
            <person name="Meyer V."/>
            <person name="Mielnichuk N."/>
            <person name="Miskei M."/>
            <person name="Molnar A.P."/>
            <person name="Mule G."/>
            <person name="Ngan C.Y."/>
            <person name="Orejas M."/>
            <person name="Orosz E."/>
            <person name="Ouedraogo J.P."/>
            <person name="Overkamp K.M."/>
            <person name="Park H.-S."/>
            <person name="Perrone G."/>
            <person name="Piumi F."/>
            <person name="Punt P.J."/>
            <person name="Ram A.F."/>
            <person name="Ramon A."/>
            <person name="Rauscher S."/>
            <person name="Record E."/>
            <person name="Riano-Pachon D.M."/>
            <person name="Robert V."/>
            <person name="Roehrig J."/>
            <person name="Ruller R."/>
            <person name="Salamov A."/>
            <person name="Salih N.S."/>
            <person name="Samson R.A."/>
            <person name="Sandor E."/>
            <person name="Sanguinetti M."/>
            <person name="Schuetze T."/>
            <person name="Sepcic K."/>
            <person name="Shelest E."/>
            <person name="Sherlock G."/>
            <person name="Sophianopoulou V."/>
            <person name="Squina F.M."/>
            <person name="Sun H."/>
            <person name="Susca A."/>
            <person name="Todd R.B."/>
            <person name="Tsang A."/>
            <person name="Unkles S.E."/>
            <person name="van de Wiele N."/>
            <person name="van Rossen-Uffink D."/>
            <person name="Oliveira J.V."/>
            <person name="Vesth T.C."/>
            <person name="Visser J."/>
            <person name="Yu J.-H."/>
            <person name="Zhou M."/>
            <person name="Andersen M.R."/>
            <person name="Archer D.B."/>
            <person name="Baker S.E."/>
            <person name="Benoit I."/>
            <person name="Brakhage A.A."/>
            <person name="Braus G.H."/>
            <person name="Fischer R."/>
            <person name="Frisvad J.C."/>
            <person name="Goldman G.H."/>
            <person name="Houbraken J."/>
            <person name="Oakley B."/>
            <person name="Pocsi I."/>
            <person name="Scazzocchio C."/>
            <person name="Seiboth B."/>
            <person name="vanKuyk P.A."/>
            <person name="Wortman J."/>
            <person name="Dyer P.S."/>
            <person name="Grigoriev I.V."/>
        </authorList>
    </citation>
    <scope>NUCLEOTIDE SEQUENCE [LARGE SCALE GENOMIC DNA]</scope>
    <source>
        <strain evidence="5">DTO 134E9</strain>
    </source>
</reference>
<dbReference type="GeneID" id="63750772"/>
<dbReference type="AlphaFoldDB" id="A0A1L9RPW7"/>
<dbReference type="InterPro" id="IPR011032">
    <property type="entry name" value="GroES-like_sf"/>
</dbReference>
<dbReference type="PANTHER" id="PTHR45348">
    <property type="entry name" value="HYPOTHETICAL OXIDOREDUCTASE (EUROFUNG)"/>
    <property type="match status" value="1"/>
</dbReference>
<comment type="similarity">
    <text evidence="1">Belongs to the zinc-containing alcohol dehydrogenase family.</text>
</comment>
<dbReference type="VEuPathDB" id="FungiDB:ASPWEDRAFT_38640"/>
<sequence length="359" mass="38257">MPVPEKFPAAVVPKPRAQNIISERTLQPLKPGEVAIKITATAINPVDWKMRDYDAFISEYPAVLGSDAAGVIVDTAPDVSSHDVGDRVFFQGIVGNYDSSTFQQYCKMPAVLVSKTPNCITDEQAAGVSLATVAAVTAFYDKQGHGMIPPWEPQGHQVGNGKAIVIIGGGSSVGQYAIQLARLSGFSRIITNASPANHAFLERLGAHVVLHRAHCTAADFNAAISGLPLEMVFDAISIKSTQVLSVQIIQCKRTAGDVVTVHVVNPETVDPDAAALSRSTEQMVEIKQVLGLGSSPELRYLSEPMVKHLGGEDGCIARRLFIPNRVRVIPGGLRSVEAALASNKNGVSGEKIVFKPCEE</sequence>
<dbReference type="PANTHER" id="PTHR45348:SF2">
    <property type="entry name" value="ZINC-TYPE ALCOHOL DEHYDROGENASE-LIKE PROTEIN C2E1P3.01"/>
    <property type="match status" value="1"/>
</dbReference>
<dbReference type="SUPFAM" id="SSF50129">
    <property type="entry name" value="GroES-like"/>
    <property type="match status" value="1"/>
</dbReference>
<dbReference type="SUPFAM" id="SSF51735">
    <property type="entry name" value="NAD(P)-binding Rossmann-fold domains"/>
    <property type="match status" value="1"/>
</dbReference>
<name>A0A1L9RPW7_ASPWE</name>
<dbReference type="EMBL" id="KV878211">
    <property type="protein sequence ID" value="OJJ37000.1"/>
    <property type="molecule type" value="Genomic_DNA"/>
</dbReference>
<dbReference type="SMART" id="SM00829">
    <property type="entry name" value="PKS_ER"/>
    <property type="match status" value="1"/>
</dbReference>
<proteinExistence type="inferred from homology"/>
<organism evidence="4 5">
    <name type="scientific">Aspergillus wentii DTO 134E9</name>
    <dbReference type="NCBI Taxonomy" id="1073089"/>
    <lineage>
        <taxon>Eukaryota</taxon>
        <taxon>Fungi</taxon>
        <taxon>Dikarya</taxon>
        <taxon>Ascomycota</taxon>
        <taxon>Pezizomycotina</taxon>
        <taxon>Eurotiomycetes</taxon>
        <taxon>Eurotiomycetidae</taxon>
        <taxon>Eurotiales</taxon>
        <taxon>Aspergillaceae</taxon>
        <taxon>Aspergillus</taxon>
        <taxon>Aspergillus subgen. Cremei</taxon>
    </lineage>
</organism>
<dbReference type="InterPro" id="IPR020843">
    <property type="entry name" value="ER"/>
</dbReference>
<accession>A0A1L9RPW7</accession>
<dbReference type="GO" id="GO:0016651">
    <property type="term" value="F:oxidoreductase activity, acting on NAD(P)H"/>
    <property type="evidence" value="ECO:0007669"/>
    <property type="project" value="InterPro"/>
</dbReference>
<keyword evidence="2" id="KW-0560">Oxidoreductase</keyword>
<dbReference type="Gene3D" id="3.40.50.720">
    <property type="entry name" value="NAD(P)-binding Rossmann-like Domain"/>
    <property type="match status" value="1"/>
</dbReference>
<evidence type="ECO:0000259" key="3">
    <source>
        <dbReference type="SMART" id="SM00829"/>
    </source>
</evidence>
<dbReference type="CDD" id="cd08249">
    <property type="entry name" value="enoyl_reductase_like"/>
    <property type="match status" value="1"/>
</dbReference>
<dbReference type="OrthoDB" id="9992527at2759"/>
<dbReference type="Pfam" id="PF08240">
    <property type="entry name" value="ADH_N"/>
    <property type="match status" value="1"/>
</dbReference>
<dbReference type="InterPro" id="IPR047122">
    <property type="entry name" value="Trans-enoyl_RdTase-like"/>
</dbReference>